<dbReference type="InterPro" id="IPR012301">
    <property type="entry name" value="Malic_N_dom"/>
</dbReference>
<name>K2FVV6_9BACT</name>
<dbReference type="Gene3D" id="3.40.50.720">
    <property type="entry name" value="NAD(P)-binding Rossmann-like Domain"/>
    <property type="match status" value="1"/>
</dbReference>
<dbReference type="InterPro" id="IPR051674">
    <property type="entry name" value="Malate_Decarboxylase"/>
</dbReference>
<dbReference type="InterPro" id="IPR012302">
    <property type="entry name" value="Malic_NAD-bd"/>
</dbReference>
<dbReference type="GO" id="GO:0051287">
    <property type="term" value="F:NAD binding"/>
    <property type="evidence" value="ECO:0007669"/>
    <property type="project" value="InterPro"/>
</dbReference>
<dbReference type="Pfam" id="PF00390">
    <property type="entry name" value="malic"/>
    <property type="match status" value="1"/>
</dbReference>
<dbReference type="CDD" id="cd05311">
    <property type="entry name" value="NAD_bind_2_malic_enz"/>
    <property type="match status" value="1"/>
</dbReference>
<keyword evidence="1" id="KW-0560">Oxidoreductase</keyword>
<dbReference type="SMART" id="SM00919">
    <property type="entry name" value="Malic_M"/>
    <property type="match status" value="1"/>
</dbReference>
<dbReference type="AlphaFoldDB" id="K2FVV6"/>
<dbReference type="GO" id="GO:0004470">
    <property type="term" value="F:malic enzyme activity"/>
    <property type="evidence" value="ECO:0007669"/>
    <property type="project" value="InterPro"/>
</dbReference>
<protein>
    <submittedName>
        <fullName evidence="4">Uncharacterized protein</fullName>
    </submittedName>
</protein>
<comment type="caution">
    <text evidence="4">The sequence shown here is derived from an EMBL/GenBank/DDBJ whole genome shotgun (WGS) entry which is preliminary data.</text>
</comment>
<dbReference type="InterPro" id="IPR036291">
    <property type="entry name" value="NAD(P)-bd_dom_sf"/>
</dbReference>
<organism evidence="4">
    <name type="scientific">uncultured bacterium</name>
    <name type="common">gcode 4</name>
    <dbReference type="NCBI Taxonomy" id="1234023"/>
    <lineage>
        <taxon>Bacteria</taxon>
        <taxon>environmental samples</taxon>
    </lineage>
</organism>
<evidence type="ECO:0000313" key="4">
    <source>
        <dbReference type="EMBL" id="EKE27078.1"/>
    </source>
</evidence>
<dbReference type="EMBL" id="AMFJ01000573">
    <property type="protein sequence ID" value="EKE27078.1"/>
    <property type="molecule type" value="Genomic_DNA"/>
</dbReference>
<dbReference type="InterPro" id="IPR046346">
    <property type="entry name" value="Aminoacid_DH-like_N_sf"/>
</dbReference>
<dbReference type="PANTHER" id="PTHR43237:SF4">
    <property type="entry name" value="NADP-DEPENDENT MALIC ENZYME"/>
    <property type="match status" value="1"/>
</dbReference>
<proteinExistence type="predicted"/>
<dbReference type="Gene3D" id="3.40.50.10380">
    <property type="entry name" value="Malic enzyme, N-terminal domain"/>
    <property type="match status" value="1"/>
</dbReference>
<dbReference type="SUPFAM" id="SSF53223">
    <property type="entry name" value="Aminoacid dehydrogenase-like, N-terminal domain"/>
    <property type="match status" value="1"/>
</dbReference>
<dbReference type="PANTHER" id="PTHR43237">
    <property type="entry name" value="NADP-DEPENDENT MALIC ENZYME"/>
    <property type="match status" value="1"/>
</dbReference>
<dbReference type="GO" id="GO:0016616">
    <property type="term" value="F:oxidoreductase activity, acting on the CH-OH group of donors, NAD or NADP as acceptor"/>
    <property type="evidence" value="ECO:0007669"/>
    <property type="project" value="InterPro"/>
</dbReference>
<sequence>MNYYEESLKLHEKLIGKLETVSKIPLNTKEDLSLAYTPGVAAACLKIAENKGDAYKYTLKANTVAVISDWSAVLWLWNIWPEAWLPVMEGKCVLFKEFAWVNAFPLVINTQDTEEIIAFCKAVAPTFWWINLEDISAPRCFEIEERLKNELDIPVFHDDQHWTAIVALAWLINSLKITGKKKEEIKVVINWPWAAGTAILKLLKLYWIGHIIACDSKWIISKERTDLNKEKLNLLEISNPDNLSWSLKDAIKWADVFIGVSIANAITIDDVRNMNKDAIIFAMANPIPEIMPEEAKLAWARIIATWRSDFPNQLNNVLVFPWIFKWALKYRLHKITDQMKINAAVALAGYVDNVSEDKIIPNPLDKKVADIIADSLIK</sequence>
<accession>K2FVV6</accession>
<dbReference type="SMART" id="SM01274">
    <property type="entry name" value="malic"/>
    <property type="match status" value="1"/>
</dbReference>
<evidence type="ECO:0000256" key="1">
    <source>
        <dbReference type="ARBA" id="ARBA00023002"/>
    </source>
</evidence>
<dbReference type="InterPro" id="IPR037062">
    <property type="entry name" value="Malic_N_dom_sf"/>
</dbReference>
<dbReference type="SUPFAM" id="SSF51735">
    <property type="entry name" value="NAD(P)-binding Rossmann-fold domains"/>
    <property type="match status" value="1"/>
</dbReference>
<gene>
    <name evidence="4" type="ORF">ACD_4C00057G0005</name>
</gene>
<dbReference type="Pfam" id="PF03949">
    <property type="entry name" value="Malic_M"/>
    <property type="match status" value="1"/>
</dbReference>
<dbReference type="InterPro" id="IPR045213">
    <property type="entry name" value="Malic_NAD-bd_bact_type"/>
</dbReference>
<evidence type="ECO:0000259" key="2">
    <source>
        <dbReference type="SMART" id="SM00919"/>
    </source>
</evidence>
<reference evidence="4" key="1">
    <citation type="journal article" date="2012" name="Science">
        <title>Fermentation, hydrogen, and sulfur metabolism in multiple uncultivated bacterial phyla.</title>
        <authorList>
            <person name="Wrighton K.C."/>
            <person name="Thomas B.C."/>
            <person name="Sharon I."/>
            <person name="Miller C.S."/>
            <person name="Castelle C.J."/>
            <person name="VerBerkmoes N.C."/>
            <person name="Wilkins M.J."/>
            <person name="Hettich R.L."/>
            <person name="Lipton M.S."/>
            <person name="Williams K.H."/>
            <person name="Long P.E."/>
            <person name="Banfield J.F."/>
        </authorList>
    </citation>
    <scope>NUCLEOTIDE SEQUENCE [LARGE SCALE GENOMIC DNA]</scope>
</reference>
<feature type="domain" description="Malic enzyme N-terminal" evidence="3">
    <location>
        <begin position="15"/>
        <end position="148"/>
    </location>
</feature>
<evidence type="ECO:0000259" key="3">
    <source>
        <dbReference type="SMART" id="SM01274"/>
    </source>
</evidence>
<feature type="domain" description="Malic enzyme NAD-binding" evidence="2">
    <location>
        <begin position="160"/>
        <end position="377"/>
    </location>
</feature>